<dbReference type="InterPro" id="IPR000801">
    <property type="entry name" value="Esterase-like"/>
</dbReference>
<dbReference type="eggNOG" id="COG0627">
    <property type="taxonomic scope" value="Bacteria"/>
</dbReference>
<gene>
    <name evidence="1" type="ORF">Cpap_2772</name>
</gene>
<evidence type="ECO:0000313" key="1">
    <source>
        <dbReference type="EMBL" id="EGD48084.1"/>
    </source>
</evidence>
<proteinExistence type="predicted"/>
<dbReference type="InterPro" id="IPR029058">
    <property type="entry name" value="AB_hydrolase_fold"/>
</dbReference>
<dbReference type="InterPro" id="IPR050583">
    <property type="entry name" value="Mycobacterial_A85_antigen"/>
</dbReference>
<dbReference type="Proteomes" id="UP000003860">
    <property type="component" value="Unassembled WGS sequence"/>
</dbReference>
<evidence type="ECO:0000313" key="2">
    <source>
        <dbReference type="Proteomes" id="UP000003860"/>
    </source>
</evidence>
<dbReference type="AlphaFoldDB" id="F1TBR3"/>
<dbReference type="EMBL" id="ACXX02000005">
    <property type="protein sequence ID" value="EGD48084.1"/>
    <property type="molecule type" value="Genomic_DNA"/>
</dbReference>
<keyword evidence="2" id="KW-1185">Reference proteome</keyword>
<accession>F1TBR3</accession>
<organism evidence="1 2">
    <name type="scientific">Ruminiclostridium papyrosolvens DSM 2782</name>
    <dbReference type="NCBI Taxonomy" id="588581"/>
    <lineage>
        <taxon>Bacteria</taxon>
        <taxon>Bacillati</taxon>
        <taxon>Bacillota</taxon>
        <taxon>Clostridia</taxon>
        <taxon>Eubacteriales</taxon>
        <taxon>Oscillospiraceae</taxon>
        <taxon>Ruminiclostridium</taxon>
    </lineage>
</organism>
<sequence length="302" mass="34294">MKARKRSTLIFIIMVFFIMSGCGQKSVNISSTETSATINNTKVDSKRFTKISFSSKALEKEMKINIYLPKGYSHKNKYPVLYLIHGYTGNEDAWFPGLKVEKKADELIDKKKIVPLIIVAPQIDNSYGINSAKNTSNQQLHFNTGMYEDYLYKELVPFIDKTYSTISSRKGRYIGGVSMGGWVALHMAFTHVDMFSKVGGHSPAIFLDGYTGAPVPFLYPTEKLRNERDPIRVAQNKDLTSLKVYLDCGAQDSYRFFEGCDKLNKILQSKGVDSEYYFNQGKHDGAYWEANIEKYLTFYAAP</sequence>
<reference evidence="1" key="2">
    <citation type="submission" date="2011-01" db="EMBL/GenBank/DDBJ databases">
        <title>The Non-contiguous Finished genome of Clostridium papyrosolvens.</title>
        <authorList>
            <person name="Lucas S."/>
            <person name="Copeland A."/>
            <person name="Lapidus A."/>
            <person name="Cheng J.-F."/>
            <person name="Goodwin L."/>
            <person name="Pitluck S."/>
            <person name="Misra M."/>
            <person name="Chertkov O."/>
            <person name="Detter J.C."/>
            <person name="Han C."/>
            <person name="Tapia R."/>
            <person name="Land M."/>
            <person name="Hauser L."/>
            <person name="Kyrpides N."/>
            <person name="Ivanova N."/>
            <person name="Pagani I."/>
            <person name="Mouttaki H."/>
            <person name="He Z."/>
            <person name="Zhou J."/>
            <person name="Hemme C.L."/>
            <person name="Woyke T."/>
        </authorList>
    </citation>
    <scope>NUCLEOTIDE SEQUENCE [LARGE SCALE GENOMIC DNA]</scope>
    <source>
        <strain evidence="1">DSM 2782</strain>
    </source>
</reference>
<dbReference type="PROSITE" id="PS51257">
    <property type="entry name" value="PROKAR_LIPOPROTEIN"/>
    <property type="match status" value="1"/>
</dbReference>
<dbReference type="RefSeq" id="WP_004618915.1">
    <property type="nucleotide sequence ID" value="NZ_ACXX02000005.1"/>
</dbReference>
<dbReference type="STRING" id="588581.Cpap_2772"/>
<comment type="caution">
    <text evidence="1">The sequence shown here is derived from an EMBL/GenBank/DDBJ whole genome shotgun (WGS) entry which is preliminary data.</text>
</comment>
<reference evidence="1" key="1">
    <citation type="submission" date="2009-07" db="EMBL/GenBank/DDBJ databases">
        <authorList>
            <consortium name="US DOE Joint Genome Institute (JGI-PGF)"/>
            <person name="Lucas S."/>
            <person name="Copeland A."/>
            <person name="Lapidus A."/>
            <person name="Glavina del Rio T."/>
            <person name="Tice H."/>
            <person name="Bruce D."/>
            <person name="Goodwin L."/>
            <person name="Pitluck S."/>
            <person name="Larimer F."/>
            <person name="Land M.L."/>
            <person name="Mouttaki H."/>
            <person name="He Z."/>
            <person name="Zhou J."/>
            <person name="Hemme C.L."/>
        </authorList>
    </citation>
    <scope>NUCLEOTIDE SEQUENCE</scope>
    <source>
        <strain evidence="1">DSM 2782</strain>
    </source>
</reference>
<dbReference type="PANTHER" id="PTHR48098">
    <property type="entry name" value="ENTEROCHELIN ESTERASE-RELATED"/>
    <property type="match status" value="1"/>
</dbReference>
<dbReference type="SUPFAM" id="SSF53474">
    <property type="entry name" value="alpha/beta-Hydrolases"/>
    <property type="match status" value="1"/>
</dbReference>
<name>F1TBR3_9FIRM</name>
<dbReference type="Pfam" id="PF00756">
    <property type="entry name" value="Esterase"/>
    <property type="match status" value="1"/>
</dbReference>
<dbReference type="Gene3D" id="3.40.50.1820">
    <property type="entry name" value="alpha/beta hydrolase"/>
    <property type="match status" value="1"/>
</dbReference>
<protein>
    <submittedName>
        <fullName evidence="1">Esterase</fullName>
    </submittedName>
</protein>